<evidence type="ECO:0000313" key="3">
    <source>
        <dbReference type="EMBL" id="TSD13487.1"/>
    </source>
</evidence>
<feature type="compositionally biased region" description="Basic and acidic residues" evidence="2">
    <location>
        <begin position="595"/>
        <end position="608"/>
    </location>
</feature>
<proteinExistence type="predicted"/>
<comment type="caution">
    <text evidence="3">The sequence shown here is derived from an EMBL/GenBank/DDBJ whole genome shotgun (WGS) entry which is preliminary data.</text>
</comment>
<name>A0A554N7V8_9EURY</name>
<sequence>MTNPIEEFQDDRPQQDQLVESSARASANTDSRIDEGGSDEFVDDRPDVCNSTEDTGKQASLVPEVIEDETDRTGSQPTEDPEYLDGGTQESALDALADGSWNPSTISRAFDVTGNVANSIMEMGSDASHVLKVEDNTGDLTEWPGIGDASASSIRSTIPLLKSRGITRYGLPLSDDDDQATEHTGGDISLDDDLQESYGRHDRIAPETGELARWENSDGHALWVTYDTTVPEHRAYSVESDWGAVKLDIGPDEVDGWVANLADRADTMVDDDSSGGRDEWADAVEYLREFYGDTYDDRITLSTDLMDHGTEEGLDVPQSVGGEAVTQPLIRYQDIPPEDAWTQIMNSVGQREADQIRELLVSFAAAERETGADVDEDADDLEGVESVTEQTVMEGIVGSLDVPEPWMIVDAHEDAEQEPSILVEHPDGYLAEIWLRGEDVSSGVGKWDVEYVDPVGTRRDGSGQFHESAQDALDELVPHIKEVRAEERDRAEQQAEQEDIDWPETIGRFRLREQTVSDTHAEYRTDYLAGYGILGTKRRERSEGIRFYDDTRKYHFMDETYARKKTAIETAEEKLTDLTETLDEREDAVIEQNDIPDHVLPHRYRGDLDDQDSGSDDVPDSKPRQMGVSPDDTDQLTVDIRFATEGISASVYAISETPNRTDLLEEAWYTWTEVDELTTDTESHIIFEIPVQHSQNENEDAAD</sequence>
<feature type="region of interest" description="Disordered" evidence="2">
    <location>
        <begin position="590"/>
        <end position="634"/>
    </location>
</feature>
<feature type="region of interest" description="Disordered" evidence="2">
    <location>
        <begin position="171"/>
        <end position="190"/>
    </location>
</feature>
<dbReference type="Proteomes" id="UP000319894">
    <property type="component" value="Unassembled WGS sequence"/>
</dbReference>
<feature type="compositionally biased region" description="Acidic residues" evidence="2">
    <location>
        <begin position="609"/>
        <end position="618"/>
    </location>
</feature>
<feature type="region of interest" description="Disordered" evidence="2">
    <location>
        <begin position="1"/>
        <end position="90"/>
    </location>
</feature>
<dbReference type="InParanoid" id="A0A554N7V8"/>
<evidence type="ECO:0000256" key="2">
    <source>
        <dbReference type="SAM" id="MobiDB-lite"/>
    </source>
</evidence>
<evidence type="ECO:0000256" key="1">
    <source>
        <dbReference type="SAM" id="Coils"/>
    </source>
</evidence>
<feature type="coiled-coil region" evidence="1">
    <location>
        <begin position="561"/>
        <end position="588"/>
    </location>
</feature>
<organism evidence="3 4">
    <name type="scientific">Haloglomus irregulare</name>
    <dbReference type="NCBI Taxonomy" id="2234134"/>
    <lineage>
        <taxon>Archaea</taxon>
        <taxon>Methanobacteriati</taxon>
        <taxon>Methanobacteriota</taxon>
        <taxon>Stenosarchaea group</taxon>
        <taxon>Halobacteria</taxon>
        <taxon>Halobacteriales</taxon>
        <taxon>Natronomonadaceae</taxon>
        <taxon>Haloglomus</taxon>
    </lineage>
</organism>
<keyword evidence="1" id="KW-0175">Coiled coil</keyword>
<accession>A0A554N7V8</accession>
<dbReference type="AlphaFoldDB" id="A0A554N7V8"/>
<feature type="compositionally biased region" description="Polar residues" evidence="2">
    <location>
        <begin position="15"/>
        <end position="30"/>
    </location>
</feature>
<gene>
    <name evidence="3" type="ORF">DP107_11695</name>
</gene>
<dbReference type="EMBL" id="QMDX01000007">
    <property type="protein sequence ID" value="TSD13487.1"/>
    <property type="molecule type" value="Genomic_DNA"/>
</dbReference>
<evidence type="ECO:0000313" key="4">
    <source>
        <dbReference type="Proteomes" id="UP000319894"/>
    </source>
</evidence>
<keyword evidence="4" id="KW-1185">Reference proteome</keyword>
<protein>
    <submittedName>
        <fullName evidence="3">Uncharacterized protein</fullName>
    </submittedName>
</protein>
<reference evidence="3 4" key="1">
    <citation type="submission" date="2018-06" db="EMBL/GenBank/DDBJ databases">
        <title>Natronomonas sp. F16-60 a new haloarchaeon isolated from a solar saltern of Isla Cristina, Huelva, Spain.</title>
        <authorList>
            <person name="Duran-Viseras A."/>
            <person name="Sanchez-Porro C."/>
            <person name="Ventosa A."/>
        </authorList>
    </citation>
    <scope>NUCLEOTIDE SEQUENCE [LARGE SCALE GENOMIC DNA]</scope>
    <source>
        <strain evidence="3 4">F16-60</strain>
    </source>
</reference>